<keyword evidence="3" id="KW-1185">Reference proteome</keyword>
<gene>
    <name evidence="2" type="ORF">CRG98_030194</name>
</gene>
<sequence>MEPAEYPTANLDGSLSEFFSSQMSMSKTQDALKLKTNAEELPESIHLTLLIKPFGFKPPPPKAVIPRLLQAWIIKKGVTVSPKRYSKDILVCLFKDKRDMTYVEKDRAWSVQGAHMMLACWDKGLALEEVTFDSVTFWIQIIGIPPELLSKRNITKLAARAGEVLEIDWKDTPSLPKWYVTPRALVSWSLSRSPYAPVSTERTELQPGPTSSMSTSELSSTIAAYWGTIKLTAHLNPLHPQIYMENSKAPLPDDCDNDNSMQSQTASGRFAAQKLLTVGVQKGKEADCADSSFLRRGNFDPRRRAPTEAYAVPISTDTLYSGLIDDQAQAEAQFLLTARNAHYAAQYLRPVRSPNETHQQYHPQPEQGRSPFPYQGPAKATAQETPSATSISITPFPGKKKEE</sequence>
<proteinExistence type="predicted"/>
<evidence type="ECO:0000313" key="3">
    <source>
        <dbReference type="Proteomes" id="UP000233551"/>
    </source>
</evidence>
<accession>A0A2I0IZM5</accession>
<dbReference type="EMBL" id="PGOL01002243">
    <property type="protein sequence ID" value="PKI49424.1"/>
    <property type="molecule type" value="Genomic_DNA"/>
</dbReference>
<dbReference type="InterPro" id="IPR040256">
    <property type="entry name" value="At4g02000-like"/>
</dbReference>
<comment type="caution">
    <text evidence="2">The sequence shown here is derived from an EMBL/GenBank/DDBJ whole genome shotgun (WGS) entry which is preliminary data.</text>
</comment>
<protein>
    <submittedName>
        <fullName evidence="2">Uncharacterized protein</fullName>
    </submittedName>
</protein>
<organism evidence="2 3">
    <name type="scientific">Punica granatum</name>
    <name type="common">Pomegranate</name>
    <dbReference type="NCBI Taxonomy" id="22663"/>
    <lineage>
        <taxon>Eukaryota</taxon>
        <taxon>Viridiplantae</taxon>
        <taxon>Streptophyta</taxon>
        <taxon>Embryophyta</taxon>
        <taxon>Tracheophyta</taxon>
        <taxon>Spermatophyta</taxon>
        <taxon>Magnoliopsida</taxon>
        <taxon>eudicotyledons</taxon>
        <taxon>Gunneridae</taxon>
        <taxon>Pentapetalae</taxon>
        <taxon>rosids</taxon>
        <taxon>malvids</taxon>
        <taxon>Myrtales</taxon>
        <taxon>Lythraceae</taxon>
        <taxon>Punica</taxon>
    </lineage>
</organism>
<feature type="region of interest" description="Disordered" evidence="1">
    <location>
        <begin position="354"/>
        <end position="403"/>
    </location>
</feature>
<name>A0A2I0IZM5_PUNGR</name>
<reference evidence="2 3" key="1">
    <citation type="submission" date="2017-11" db="EMBL/GenBank/DDBJ databases">
        <title>De-novo sequencing of pomegranate (Punica granatum L.) genome.</title>
        <authorList>
            <person name="Akparov Z."/>
            <person name="Amiraslanov A."/>
            <person name="Hajiyeva S."/>
            <person name="Abbasov M."/>
            <person name="Kaur K."/>
            <person name="Hamwieh A."/>
            <person name="Solovyev V."/>
            <person name="Salamov A."/>
            <person name="Braich B."/>
            <person name="Kosarev P."/>
            <person name="Mahmoud A."/>
            <person name="Hajiyev E."/>
            <person name="Babayeva S."/>
            <person name="Izzatullayeva V."/>
            <person name="Mammadov A."/>
            <person name="Mammadov A."/>
            <person name="Sharifova S."/>
            <person name="Ojaghi J."/>
            <person name="Eynullazada K."/>
            <person name="Bayramov B."/>
            <person name="Abdulazimova A."/>
            <person name="Shahmuradov I."/>
        </authorList>
    </citation>
    <scope>NUCLEOTIDE SEQUENCE [LARGE SCALE GENOMIC DNA]</scope>
    <source>
        <strain evidence="3">cv. AG2017</strain>
        <tissue evidence="2">Leaf</tissue>
    </source>
</reference>
<evidence type="ECO:0000313" key="2">
    <source>
        <dbReference type="EMBL" id="PKI49424.1"/>
    </source>
</evidence>
<feature type="compositionally biased region" description="Polar residues" evidence="1">
    <location>
        <begin position="382"/>
        <end position="393"/>
    </location>
</feature>
<evidence type="ECO:0000256" key="1">
    <source>
        <dbReference type="SAM" id="MobiDB-lite"/>
    </source>
</evidence>
<dbReference type="Proteomes" id="UP000233551">
    <property type="component" value="Unassembled WGS sequence"/>
</dbReference>
<dbReference type="PANTHER" id="PTHR31286:SF180">
    <property type="entry name" value="OS10G0362600 PROTEIN"/>
    <property type="match status" value="1"/>
</dbReference>
<dbReference type="PANTHER" id="PTHR31286">
    <property type="entry name" value="GLYCINE-RICH CELL WALL STRUCTURAL PROTEIN 1.8-LIKE"/>
    <property type="match status" value="1"/>
</dbReference>
<dbReference type="AlphaFoldDB" id="A0A2I0IZM5"/>